<dbReference type="InterPro" id="IPR001938">
    <property type="entry name" value="Thaumatin"/>
</dbReference>
<dbReference type="OrthoDB" id="430315at2759"/>
<comment type="similarity">
    <text evidence="1">Belongs to the thaumatin family.</text>
</comment>
<feature type="binding site" evidence="16">
    <location>
        <position position="291"/>
    </location>
    <ligand>
        <name>ATP</name>
        <dbReference type="ChEBI" id="CHEBI:30616"/>
    </ligand>
</feature>
<dbReference type="Pfam" id="PF00314">
    <property type="entry name" value="Thaumatin"/>
    <property type="match status" value="1"/>
</dbReference>
<dbReference type="InterPro" id="IPR000719">
    <property type="entry name" value="Prot_kinase_dom"/>
</dbReference>
<evidence type="ECO:0000256" key="7">
    <source>
        <dbReference type="ARBA" id="ARBA00022729"/>
    </source>
</evidence>
<dbReference type="PROSITE" id="PS51367">
    <property type="entry name" value="THAUMATIN_2"/>
    <property type="match status" value="1"/>
</dbReference>
<dbReference type="Pfam" id="PF00069">
    <property type="entry name" value="Pkinase"/>
    <property type="match status" value="1"/>
</dbReference>
<keyword evidence="13" id="KW-1015">Disulfide bond</keyword>
<evidence type="ECO:0000259" key="19">
    <source>
        <dbReference type="PROSITE" id="PS50011"/>
    </source>
</evidence>
<evidence type="ECO:0000256" key="1">
    <source>
        <dbReference type="ARBA" id="ARBA00010607"/>
    </source>
</evidence>
<dbReference type="GO" id="GO:0031640">
    <property type="term" value="P:killing of cells of another organism"/>
    <property type="evidence" value="ECO:0007669"/>
    <property type="project" value="UniProtKB-KW"/>
</dbReference>
<dbReference type="SMART" id="SM00220">
    <property type="entry name" value="S_TKc"/>
    <property type="match status" value="1"/>
</dbReference>
<organism evidence="20">
    <name type="scientific">Brachypodium distachyon</name>
    <name type="common">Purple false brome</name>
    <name type="synonym">Trachynia distachya</name>
    <dbReference type="NCBI Taxonomy" id="15368"/>
    <lineage>
        <taxon>Eukaryota</taxon>
        <taxon>Viridiplantae</taxon>
        <taxon>Streptophyta</taxon>
        <taxon>Embryophyta</taxon>
        <taxon>Tracheophyta</taxon>
        <taxon>Spermatophyta</taxon>
        <taxon>Magnoliopsida</taxon>
        <taxon>Liliopsida</taxon>
        <taxon>Poales</taxon>
        <taxon>Poaceae</taxon>
        <taxon>BOP clade</taxon>
        <taxon>Pooideae</taxon>
        <taxon>Stipodae</taxon>
        <taxon>Brachypodieae</taxon>
        <taxon>Brachypodium</taxon>
    </lineage>
</organism>
<name>A0A2K2D6D1_BRADI</name>
<dbReference type="GO" id="GO:0006952">
    <property type="term" value="P:defense response"/>
    <property type="evidence" value="ECO:0000318"/>
    <property type="project" value="GO_Central"/>
</dbReference>
<dbReference type="InterPro" id="IPR017441">
    <property type="entry name" value="Protein_kinase_ATP_BS"/>
</dbReference>
<dbReference type="GO" id="GO:0004674">
    <property type="term" value="F:protein serine/threonine kinase activity"/>
    <property type="evidence" value="ECO:0007669"/>
    <property type="project" value="UniProtKB-KW"/>
</dbReference>
<sequence>MVVVNNSCALLLLLLVAGNEAITFTIVNPCPYNVWPAAVPVGGGRRLDPGQVWSLDVPAGTMSGRIWARTGCSFDGTGNGSCQTGGCGGVLSCTAFGQPPVTLAELTIGIGQTSDYFDISVIDGFNVPMEFLPVPVKGEQGCSKGPRCATNITSQCPSEMKAPGGCNNLCTGNRSSRNCTYSGFFKRMCPEAYSLLTDSAMFTCPTGTNQLPDRGFLLLTMLSITIFYICQRRTQREQEMEEEFGDLQGMPMRFTFQQLKVATEKFKDKLGEGGFGSVFKGQFGEETIAVKRLDLAGQGKREFSAEVQTIGSIHHINLVRLIGFCAEKSHRLLVYEYMPKGSLDRWIYCRDDDNAPPLDWNMRYKIITHIAKVLSYLHEDCTKRIAHLDVKPQNILLDDNFNAKLSDFGLCKLIDRDMSQV</sequence>
<reference evidence="20 21" key="1">
    <citation type="journal article" date="2010" name="Nature">
        <title>Genome sequencing and analysis of the model grass Brachypodium distachyon.</title>
        <authorList>
            <consortium name="International Brachypodium Initiative"/>
        </authorList>
    </citation>
    <scope>NUCLEOTIDE SEQUENCE [LARGE SCALE GENOMIC DNA]</scope>
    <source>
        <strain evidence="20 21">Bd21</strain>
    </source>
</reference>
<keyword evidence="5" id="KW-0295">Fungicide</keyword>
<evidence type="ECO:0000256" key="8">
    <source>
        <dbReference type="ARBA" id="ARBA00022734"/>
    </source>
</evidence>
<feature type="signal peptide" evidence="18">
    <location>
        <begin position="1"/>
        <end position="21"/>
    </location>
</feature>
<proteinExistence type="inferred from homology"/>
<evidence type="ECO:0000256" key="16">
    <source>
        <dbReference type="PROSITE-ProRule" id="PRU10141"/>
    </source>
</evidence>
<feature type="chain" id="PRO_5033311670" description="non-specific serine/threonine protein kinase" evidence="18">
    <location>
        <begin position="22"/>
        <end position="421"/>
    </location>
</feature>
<dbReference type="Gene3D" id="3.30.200.20">
    <property type="entry name" value="Phosphorylase Kinase, domain 1"/>
    <property type="match status" value="1"/>
</dbReference>
<evidence type="ECO:0000256" key="6">
    <source>
        <dbReference type="ARBA" id="ARBA00022679"/>
    </source>
</evidence>
<evidence type="ECO:0000256" key="17">
    <source>
        <dbReference type="RuleBase" id="RU000304"/>
    </source>
</evidence>
<keyword evidence="11" id="KW-0611">Plant defense</keyword>
<gene>
    <name evidence="20" type="ORF">BRADI_2g01228v3</name>
</gene>
<keyword evidence="7 18" id="KW-0732">Signal</keyword>
<dbReference type="CDD" id="cd09217">
    <property type="entry name" value="TLP-P"/>
    <property type="match status" value="1"/>
</dbReference>
<evidence type="ECO:0000256" key="15">
    <source>
        <dbReference type="ARBA" id="ARBA00048679"/>
    </source>
</evidence>
<keyword evidence="9 16" id="KW-0547">Nucleotide-binding</keyword>
<dbReference type="AlphaFoldDB" id="A0A2K2D6D1"/>
<evidence type="ECO:0000256" key="11">
    <source>
        <dbReference type="ARBA" id="ARBA00022821"/>
    </source>
</evidence>
<evidence type="ECO:0000256" key="12">
    <source>
        <dbReference type="ARBA" id="ARBA00022840"/>
    </source>
</evidence>
<dbReference type="EnsemblPlants" id="PNT69837">
    <property type="protein sequence ID" value="PNT69837"/>
    <property type="gene ID" value="BRADI_2g01228v3"/>
</dbReference>
<dbReference type="Gramene" id="PNT69837">
    <property type="protein sequence ID" value="PNT69837"/>
    <property type="gene ID" value="BRADI_2g01228v3"/>
</dbReference>
<evidence type="ECO:0000256" key="9">
    <source>
        <dbReference type="ARBA" id="ARBA00022741"/>
    </source>
</evidence>
<dbReference type="InterPro" id="IPR037176">
    <property type="entry name" value="Osmotin/thaumatin-like_sf"/>
</dbReference>
<evidence type="ECO:0000256" key="18">
    <source>
        <dbReference type="SAM" id="SignalP"/>
    </source>
</evidence>
<feature type="non-terminal residue" evidence="20">
    <location>
        <position position="421"/>
    </location>
</feature>
<dbReference type="PROSITE" id="PS00108">
    <property type="entry name" value="PROTEIN_KINASE_ST"/>
    <property type="match status" value="1"/>
</dbReference>
<evidence type="ECO:0000256" key="4">
    <source>
        <dbReference type="ARBA" id="ARBA00022529"/>
    </source>
</evidence>
<dbReference type="PANTHER" id="PTHR47976">
    <property type="entry name" value="G-TYPE LECTIN S-RECEPTOR-LIKE SERINE/THREONINE-PROTEIN KINASE SD2-5"/>
    <property type="match status" value="1"/>
</dbReference>
<dbReference type="PROSITE" id="PS50011">
    <property type="entry name" value="PROTEIN_KINASE_DOM"/>
    <property type="match status" value="1"/>
</dbReference>
<dbReference type="GO" id="GO:0030246">
    <property type="term" value="F:carbohydrate binding"/>
    <property type="evidence" value="ECO:0007669"/>
    <property type="project" value="UniProtKB-KW"/>
</dbReference>
<reference evidence="20" key="2">
    <citation type="submission" date="2017-06" db="EMBL/GenBank/DDBJ databases">
        <title>WGS assembly of Brachypodium distachyon.</title>
        <authorList>
            <consortium name="The International Brachypodium Initiative"/>
            <person name="Lucas S."/>
            <person name="Harmon-Smith M."/>
            <person name="Lail K."/>
            <person name="Tice H."/>
            <person name="Grimwood J."/>
            <person name="Bruce D."/>
            <person name="Barry K."/>
            <person name="Shu S."/>
            <person name="Lindquist E."/>
            <person name="Wang M."/>
            <person name="Pitluck S."/>
            <person name="Vogel J.P."/>
            <person name="Garvin D.F."/>
            <person name="Mockler T.C."/>
            <person name="Schmutz J."/>
            <person name="Rokhsar D."/>
            <person name="Bevan M.W."/>
        </authorList>
    </citation>
    <scope>NUCLEOTIDE SEQUENCE</scope>
    <source>
        <strain evidence="20">Bd21</strain>
    </source>
</reference>
<keyword evidence="10" id="KW-0418">Kinase</keyword>
<evidence type="ECO:0000313" key="22">
    <source>
        <dbReference type="Proteomes" id="UP000008810"/>
    </source>
</evidence>
<accession>A0A2K2D6D1</accession>
<dbReference type="InParanoid" id="A0A2K2D6D1"/>
<dbReference type="SUPFAM" id="SSF49870">
    <property type="entry name" value="Osmotin, thaumatin-like protein"/>
    <property type="match status" value="1"/>
</dbReference>
<evidence type="ECO:0000256" key="13">
    <source>
        <dbReference type="ARBA" id="ARBA00023157"/>
    </source>
</evidence>
<keyword evidence="3 17" id="KW-0723">Serine/threonine-protein kinase</keyword>
<evidence type="ECO:0000256" key="2">
    <source>
        <dbReference type="ARBA" id="ARBA00012513"/>
    </source>
</evidence>
<evidence type="ECO:0000313" key="20">
    <source>
        <dbReference type="EMBL" id="PNT69837.1"/>
    </source>
</evidence>
<keyword evidence="8" id="KW-0430">Lectin</keyword>
<dbReference type="GO" id="GO:0005524">
    <property type="term" value="F:ATP binding"/>
    <property type="evidence" value="ECO:0007669"/>
    <property type="project" value="UniProtKB-UniRule"/>
</dbReference>
<dbReference type="InterPro" id="IPR008271">
    <property type="entry name" value="Ser/Thr_kinase_AS"/>
</dbReference>
<dbReference type="Proteomes" id="UP000008810">
    <property type="component" value="Chromosome 2"/>
</dbReference>
<dbReference type="SMART" id="SM00205">
    <property type="entry name" value="THN"/>
    <property type="match status" value="1"/>
</dbReference>
<dbReference type="FunFam" id="2.60.110.10:FF:000003">
    <property type="entry name" value="Thaumatin I"/>
    <property type="match status" value="1"/>
</dbReference>
<keyword evidence="22" id="KW-1185">Reference proteome</keyword>
<dbReference type="PROSITE" id="PS00107">
    <property type="entry name" value="PROTEIN_KINASE_ATP"/>
    <property type="match status" value="1"/>
</dbReference>
<dbReference type="FunFam" id="3.30.200.20:FF:000178">
    <property type="entry name" value="serine/threonine-protein kinase PBS1-like"/>
    <property type="match status" value="1"/>
</dbReference>
<evidence type="ECO:0000313" key="21">
    <source>
        <dbReference type="EnsemblPlants" id="PNT69837"/>
    </source>
</evidence>
<keyword evidence="6" id="KW-0808">Transferase</keyword>
<dbReference type="PRINTS" id="PR00347">
    <property type="entry name" value="THAUMATIN"/>
</dbReference>
<dbReference type="Gene3D" id="2.60.110.10">
    <property type="entry name" value="Thaumatin"/>
    <property type="match status" value="1"/>
</dbReference>
<evidence type="ECO:0000256" key="10">
    <source>
        <dbReference type="ARBA" id="ARBA00022777"/>
    </source>
</evidence>
<comment type="catalytic activity">
    <reaction evidence="15">
        <text>L-seryl-[protein] + ATP = O-phospho-L-seryl-[protein] + ADP + H(+)</text>
        <dbReference type="Rhea" id="RHEA:17989"/>
        <dbReference type="Rhea" id="RHEA-COMP:9863"/>
        <dbReference type="Rhea" id="RHEA-COMP:11604"/>
        <dbReference type="ChEBI" id="CHEBI:15378"/>
        <dbReference type="ChEBI" id="CHEBI:29999"/>
        <dbReference type="ChEBI" id="CHEBI:30616"/>
        <dbReference type="ChEBI" id="CHEBI:83421"/>
        <dbReference type="ChEBI" id="CHEBI:456216"/>
        <dbReference type="EC" id="2.7.11.1"/>
    </reaction>
</comment>
<feature type="domain" description="Protein kinase" evidence="19">
    <location>
        <begin position="264"/>
        <end position="421"/>
    </location>
</feature>
<keyword evidence="4" id="KW-0929">Antimicrobial</keyword>
<dbReference type="EC" id="2.7.11.1" evidence="2"/>
<dbReference type="GO" id="GO:0050832">
    <property type="term" value="P:defense response to fungus"/>
    <property type="evidence" value="ECO:0007669"/>
    <property type="project" value="UniProtKB-KW"/>
</dbReference>
<comment type="catalytic activity">
    <reaction evidence="14">
        <text>L-threonyl-[protein] + ATP = O-phospho-L-threonyl-[protein] + ADP + H(+)</text>
        <dbReference type="Rhea" id="RHEA:46608"/>
        <dbReference type="Rhea" id="RHEA-COMP:11060"/>
        <dbReference type="Rhea" id="RHEA-COMP:11605"/>
        <dbReference type="ChEBI" id="CHEBI:15378"/>
        <dbReference type="ChEBI" id="CHEBI:30013"/>
        <dbReference type="ChEBI" id="CHEBI:30616"/>
        <dbReference type="ChEBI" id="CHEBI:61977"/>
        <dbReference type="ChEBI" id="CHEBI:456216"/>
        <dbReference type="EC" id="2.7.11.1"/>
    </reaction>
</comment>
<evidence type="ECO:0000256" key="5">
    <source>
        <dbReference type="ARBA" id="ARBA00022577"/>
    </source>
</evidence>
<dbReference type="EMBL" id="CM000881">
    <property type="protein sequence ID" value="PNT69837.1"/>
    <property type="molecule type" value="Genomic_DNA"/>
</dbReference>
<evidence type="ECO:0000256" key="14">
    <source>
        <dbReference type="ARBA" id="ARBA00047899"/>
    </source>
</evidence>
<evidence type="ECO:0000256" key="3">
    <source>
        <dbReference type="ARBA" id="ARBA00022527"/>
    </source>
</evidence>
<dbReference type="PANTHER" id="PTHR47976:SF9">
    <property type="entry name" value="OS01G0113650 PROTEIN"/>
    <property type="match status" value="1"/>
</dbReference>
<keyword evidence="12 16" id="KW-0067">ATP-binding</keyword>
<dbReference type="InterPro" id="IPR011009">
    <property type="entry name" value="Kinase-like_dom_sf"/>
</dbReference>
<dbReference type="FunFam" id="1.10.510.10:FF:001023">
    <property type="entry name" value="Os07g0541700 protein"/>
    <property type="match status" value="1"/>
</dbReference>
<protein>
    <recommendedName>
        <fullName evidence="2">non-specific serine/threonine protein kinase</fullName>
        <ecNumber evidence="2">2.7.11.1</ecNumber>
    </recommendedName>
</protein>
<dbReference type="InterPro" id="IPR051343">
    <property type="entry name" value="G-type_lectin_kinases/EP1-like"/>
</dbReference>
<dbReference type="SUPFAM" id="SSF56112">
    <property type="entry name" value="Protein kinase-like (PK-like)"/>
    <property type="match status" value="1"/>
</dbReference>
<dbReference type="Gene3D" id="1.10.510.10">
    <property type="entry name" value="Transferase(Phosphotransferase) domain 1"/>
    <property type="match status" value="1"/>
</dbReference>
<reference evidence="21" key="3">
    <citation type="submission" date="2018-08" db="UniProtKB">
        <authorList>
            <consortium name="EnsemblPlants"/>
        </authorList>
    </citation>
    <scope>IDENTIFICATION</scope>
    <source>
        <strain evidence="21">cv. Bd21</strain>
    </source>
</reference>
<comment type="similarity">
    <text evidence="17">Belongs to the protein kinase superfamily.</text>
</comment>